<protein>
    <recommendedName>
        <fullName evidence="5">MFS transporter</fullName>
    </recommendedName>
</protein>
<keyword evidence="2" id="KW-0472">Membrane</keyword>
<dbReference type="RefSeq" id="WP_326278558.1">
    <property type="nucleotide sequence ID" value="NZ_JAYKYV010000006.1"/>
</dbReference>
<evidence type="ECO:0000256" key="2">
    <source>
        <dbReference type="SAM" id="Phobius"/>
    </source>
</evidence>
<reference evidence="3 4" key="1">
    <citation type="submission" date="2024-01" db="EMBL/GenBank/DDBJ databases">
        <title>The strains designed SYSU M86414 and SYSU M84420 isolated from the marine sediment in San Sha City (Hainan Province, China).</title>
        <authorList>
            <person name="Guo D."/>
        </authorList>
    </citation>
    <scope>NUCLEOTIDE SEQUENCE [LARGE SCALE GENOMIC DNA]</scope>
    <source>
        <strain evidence="3 4">SYSU M84420</strain>
    </source>
</reference>
<evidence type="ECO:0000256" key="1">
    <source>
        <dbReference type="SAM" id="Coils"/>
    </source>
</evidence>
<sequence>MKLESYYRADFEEEFNTLHERTINECKEKGQEDGRRNTPVIETNFQTPFEKGIISKYQSYVEAISSKGGQFLQEVYDKEVFPIEQELVMLNKNPDYIKSKIEEERRELERKLQQANENHQDDLKVIENEPSWIESKNKFSEAKQRFKEVTEKINRQELHISMPKWLYLVIIFSIGVSELPINYQVFVSFRETPLLTLIMSCILVISLPLLAHFAGKFLRQFKENPTYVWLLVLILFGITAISYYTAVLRKMYLSKKAGPTLEELNNDFWTFFTISLIIFLVGGLASYLVHDPSIEFTHVSKAFNVEKKKYAIKSSEKYEIEKKERQRYNIEIKQYQVEFAESRKRIENLLENLRSQLAESKTKHDKALEYFIGFEQRVNASCKEAINKYRDTNLTYRNNHKQPRYWENDIQDLELRIKSYRELSPNPKSNG</sequence>
<feature type="transmembrane region" description="Helical" evidence="2">
    <location>
        <begin position="268"/>
        <end position="289"/>
    </location>
</feature>
<keyword evidence="1" id="KW-0175">Coiled coil</keyword>
<feature type="transmembrane region" description="Helical" evidence="2">
    <location>
        <begin position="195"/>
        <end position="215"/>
    </location>
</feature>
<keyword evidence="2" id="KW-1133">Transmembrane helix</keyword>
<proteinExistence type="predicted"/>
<name>A0ABU6IR32_9FLAO</name>
<dbReference type="EMBL" id="JAYMGW010000006">
    <property type="protein sequence ID" value="MEC4265553.1"/>
    <property type="molecule type" value="Genomic_DNA"/>
</dbReference>
<gene>
    <name evidence="3" type="ORF">VOP03_09360</name>
</gene>
<accession>A0ABU6IR32</accession>
<feature type="transmembrane region" description="Helical" evidence="2">
    <location>
        <begin position="165"/>
        <end position="183"/>
    </location>
</feature>
<evidence type="ECO:0008006" key="5">
    <source>
        <dbReference type="Google" id="ProtNLM"/>
    </source>
</evidence>
<feature type="coiled-coil region" evidence="1">
    <location>
        <begin position="318"/>
        <end position="363"/>
    </location>
</feature>
<organism evidence="3 4">
    <name type="scientific">Flagellimonas halotolerans</name>
    <dbReference type="NCBI Taxonomy" id="3112164"/>
    <lineage>
        <taxon>Bacteria</taxon>
        <taxon>Pseudomonadati</taxon>
        <taxon>Bacteroidota</taxon>
        <taxon>Flavobacteriia</taxon>
        <taxon>Flavobacteriales</taxon>
        <taxon>Flavobacteriaceae</taxon>
        <taxon>Flagellimonas</taxon>
    </lineage>
</organism>
<comment type="caution">
    <text evidence="3">The sequence shown here is derived from an EMBL/GenBank/DDBJ whole genome shotgun (WGS) entry which is preliminary data.</text>
</comment>
<keyword evidence="2" id="KW-0812">Transmembrane</keyword>
<evidence type="ECO:0000313" key="4">
    <source>
        <dbReference type="Proteomes" id="UP001355298"/>
    </source>
</evidence>
<evidence type="ECO:0000313" key="3">
    <source>
        <dbReference type="EMBL" id="MEC4265553.1"/>
    </source>
</evidence>
<dbReference type="Proteomes" id="UP001355298">
    <property type="component" value="Unassembled WGS sequence"/>
</dbReference>
<feature type="transmembrane region" description="Helical" evidence="2">
    <location>
        <begin position="227"/>
        <end position="248"/>
    </location>
</feature>
<feature type="coiled-coil region" evidence="1">
    <location>
        <begin position="98"/>
        <end position="129"/>
    </location>
</feature>
<keyword evidence="4" id="KW-1185">Reference proteome</keyword>